<dbReference type="GeneID" id="108239866"/>
<evidence type="ECO:0000313" key="5">
    <source>
        <dbReference type="Proteomes" id="UP000264800"/>
    </source>
</evidence>
<dbReference type="CDD" id="cd03419">
    <property type="entry name" value="GRX_GRXh_1_2_like"/>
    <property type="match status" value="1"/>
</dbReference>
<dbReference type="InterPro" id="IPR047185">
    <property type="entry name" value="GLRX1"/>
</dbReference>
<dbReference type="GO" id="GO:0015038">
    <property type="term" value="F:glutathione disulfide oxidoreductase activity"/>
    <property type="evidence" value="ECO:0007669"/>
    <property type="project" value="TreeGrafter"/>
</dbReference>
<name>A0A3Q3GR67_KRYMA</name>
<accession>A0A3Q3GR67</accession>
<dbReference type="GeneTree" id="ENSGT00900000141068"/>
<dbReference type="InterPro" id="IPR014025">
    <property type="entry name" value="Glutaredoxin_subgr"/>
</dbReference>
<reference evidence="4" key="1">
    <citation type="submission" date="2025-08" db="UniProtKB">
        <authorList>
            <consortium name="Ensembl"/>
        </authorList>
    </citation>
    <scope>IDENTIFICATION</scope>
</reference>
<dbReference type="PROSITE" id="PS51354">
    <property type="entry name" value="GLUTAREDOXIN_2"/>
    <property type="match status" value="1"/>
</dbReference>
<dbReference type="RefSeq" id="XP_017278354.1">
    <property type="nucleotide sequence ID" value="XM_017422865.3"/>
</dbReference>
<dbReference type="STRING" id="37003.ENSKMAP00000025852"/>
<dbReference type="RefSeq" id="XP_017278353.1">
    <property type="nucleotide sequence ID" value="XM_017422864.3"/>
</dbReference>
<dbReference type="InterPro" id="IPR011899">
    <property type="entry name" value="Glutaredoxin_euk/vir"/>
</dbReference>
<dbReference type="GO" id="GO:0005739">
    <property type="term" value="C:mitochondrion"/>
    <property type="evidence" value="ECO:0007669"/>
    <property type="project" value="TreeGrafter"/>
</dbReference>
<dbReference type="PANTHER" id="PTHR46185">
    <property type="entry name" value="GLUTAREDOXIN-1"/>
    <property type="match status" value="1"/>
</dbReference>
<reference evidence="4" key="2">
    <citation type="submission" date="2025-09" db="UniProtKB">
        <authorList>
            <consortium name="Ensembl"/>
        </authorList>
    </citation>
    <scope>IDENTIFICATION</scope>
</reference>
<dbReference type="OrthoDB" id="418495at2759"/>
<sequence>MAQQFVKAHVKGDRVVVFLKPGCRFCSMAEEALSEYAFKPGRFKCVDISARDDMDSIQDYFRDTTGARTVPRVFIGERCIGGGSEVRALHQSGQLEELLRSIEALQ</sequence>
<dbReference type="Gene3D" id="3.40.30.10">
    <property type="entry name" value="Glutaredoxin"/>
    <property type="match status" value="1"/>
</dbReference>
<evidence type="ECO:0000256" key="2">
    <source>
        <dbReference type="ARBA" id="ARBA00022982"/>
    </source>
</evidence>
<feature type="domain" description="Glutaredoxin" evidence="3">
    <location>
        <begin position="15"/>
        <end position="80"/>
    </location>
</feature>
<evidence type="ECO:0000256" key="1">
    <source>
        <dbReference type="ARBA" id="ARBA00022448"/>
    </source>
</evidence>
<keyword evidence="2" id="KW-0249">Electron transport</keyword>
<dbReference type="Ensembl" id="ENSKMAT00000026178.1">
    <property type="protein sequence ID" value="ENSKMAP00000025852.1"/>
    <property type="gene ID" value="ENSKMAG00000019165.1"/>
</dbReference>
<keyword evidence="5" id="KW-1185">Reference proteome</keyword>
<dbReference type="KEGG" id="kmr:108239866"/>
<organism evidence="4 5">
    <name type="scientific">Kryptolebias marmoratus</name>
    <name type="common">Mangrove killifish</name>
    <name type="synonym">Rivulus marmoratus</name>
    <dbReference type="NCBI Taxonomy" id="37003"/>
    <lineage>
        <taxon>Eukaryota</taxon>
        <taxon>Metazoa</taxon>
        <taxon>Chordata</taxon>
        <taxon>Craniata</taxon>
        <taxon>Vertebrata</taxon>
        <taxon>Euteleostomi</taxon>
        <taxon>Actinopterygii</taxon>
        <taxon>Neopterygii</taxon>
        <taxon>Teleostei</taxon>
        <taxon>Neoteleostei</taxon>
        <taxon>Acanthomorphata</taxon>
        <taxon>Ovalentaria</taxon>
        <taxon>Atherinomorphae</taxon>
        <taxon>Cyprinodontiformes</taxon>
        <taxon>Rivulidae</taxon>
        <taxon>Kryptolebias</taxon>
    </lineage>
</organism>
<dbReference type="PRINTS" id="PR00160">
    <property type="entry name" value="GLUTAREDOXIN"/>
</dbReference>
<keyword evidence="1" id="KW-0813">Transport</keyword>
<evidence type="ECO:0000313" key="4">
    <source>
        <dbReference type="Ensembl" id="ENSKMAP00000025852.1"/>
    </source>
</evidence>
<evidence type="ECO:0000259" key="3">
    <source>
        <dbReference type="Pfam" id="PF00462"/>
    </source>
</evidence>
<dbReference type="AlphaFoldDB" id="A0A3Q3GR67"/>
<dbReference type="PANTHER" id="PTHR46185:SF1">
    <property type="entry name" value="GLUTAREDOXIN-1"/>
    <property type="match status" value="1"/>
</dbReference>
<dbReference type="Pfam" id="PF00462">
    <property type="entry name" value="Glutaredoxin"/>
    <property type="match status" value="1"/>
</dbReference>
<protein>
    <submittedName>
        <fullName evidence="4">Glutaredoxin (thioltransferase)</fullName>
    </submittedName>
</protein>
<dbReference type="Proteomes" id="UP000264800">
    <property type="component" value="Unplaced"/>
</dbReference>
<dbReference type="InterPro" id="IPR036249">
    <property type="entry name" value="Thioredoxin-like_sf"/>
</dbReference>
<proteinExistence type="predicted"/>
<dbReference type="CTD" id="2745"/>
<dbReference type="InterPro" id="IPR002109">
    <property type="entry name" value="Glutaredoxin"/>
</dbReference>
<dbReference type="SUPFAM" id="SSF52833">
    <property type="entry name" value="Thioredoxin-like"/>
    <property type="match status" value="1"/>
</dbReference>
<dbReference type="OMA" id="KPGHLEC"/>
<dbReference type="NCBIfam" id="TIGR02180">
    <property type="entry name" value="GRX_euk"/>
    <property type="match status" value="1"/>
</dbReference>